<reference evidence="9" key="2">
    <citation type="submission" date="2025-09" db="UniProtKB">
        <authorList>
            <consortium name="Ensembl"/>
        </authorList>
    </citation>
    <scope>IDENTIFICATION</scope>
</reference>
<evidence type="ECO:0000256" key="7">
    <source>
        <dbReference type="ARBA" id="ARBA00023180"/>
    </source>
</evidence>
<dbReference type="GO" id="GO:0016525">
    <property type="term" value="P:negative regulation of angiogenesis"/>
    <property type="evidence" value="ECO:0007669"/>
    <property type="project" value="TreeGrafter"/>
</dbReference>
<proteinExistence type="predicted"/>
<organism evidence="9 10">
    <name type="scientific">Apteryx owenii</name>
    <name type="common">Little spotted kiwi</name>
    <dbReference type="NCBI Taxonomy" id="8824"/>
    <lineage>
        <taxon>Eukaryota</taxon>
        <taxon>Metazoa</taxon>
        <taxon>Chordata</taxon>
        <taxon>Craniata</taxon>
        <taxon>Vertebrata</taxon>
        <taxon>Euteleostomi</taxon>
        <taxon>Archelosauria</taxon>
        <taxon>Archosauria</taxon>
        <taxon>Dinosauria</taxon>
        <taxon>Saurischia</taxon>
        <taxon>Theropoda</taxon>
        <taxon>Coelurosauria</taxon>
        <taxon>Aves</taxon>
        <taxon>Palaeognathae</taxon>
        <taxon>Apterygiformes</taxon>
        <taxon>Apterygidae</taxon>
        <taxon>Apteryx</taxon>
    </lineage>
</organism>
<evidence type="ECO:0000256" key="4">
    <source>
        <dbReference type="ARBA" id="ARBA00022692"/>
    </source>
</evidence>
<evidence type="ECO:0000313" key="10">
    <source>
        <dbReference type="Proteomes" id="UP000694424"/>
    </source>
</evidence>
<keyword evidence="2" id="KW-0964">Secreted</keyword>
<dbReference type="Ensembl" id="ENSAOWT00000021965.1">
    <property type="protein sequence ID" value="ENSAOWP00000019382.1"/>
    <property type="gene ID" value="ENSAOWG00000013165.1"/>
</dbReference>
<keyword evidence="5" id="KW-1133">Transmembrane helix</keyword>
<keyword evidence="7" id="KW-0325">Glycoprotein</keyword>
<name>A0A8B9QBV3_APTOW</name>
<dbReference type="PANTHER" id="PTHR14064:SF6">
    <property type="entry name" value="LEUKOCYTE CELL-DERIVED CHEMOTAXIN 1"/>
    <property type="match status" value="1"/>
</dbReference>
<evidence type="ECO:0000256" key="2">
    <source>
        <dbReference type="ARBA" id="ARBA00022525"/>
    </source>
</evidence>
<protein>
    <submittedName>
        <fullName evidence="9">Uncharacterized protein</fullName>
    </submittedName>
</protein>
<keyword evidence="6" id="KW-0472">Membrane</keyword>
<accession>A0A8B9QBV3</accession>
<evidence type="ECO:0000256" key="6">
    <source>
        <dbReference type="ARBA" id="ARBA00023136"/>
    </source>
</evidence>
<evidence type="ECO:0000313" key="9">
    <source>
        <dbReference type="Ensembl" id="ENSAOWP00000019382.1"/>
    </source>
</evidence>
<evidence type="ECO:0000256" key="8">
    <source>
        <dbReference type="ARBA" id="ARBA00037847"/>
    </source>
</evidence>
<dbReference type="PANTHER" id="PTHR14064">
    <property type="entry name" value="CHONDROMODULIN-RELATED"/>
    <property type="match status" value="1"/>
</dbReference>
<dbReference type="GO" id="GO:0005576">
    <property type="term" value="C:extracellular region"/>
    <property type="evidence" value="ECO:0007669"/>
    <property type="project" value="UniProtKB-SubCell"/>
</dbReference>
<dbReference type="InterPro" id="IPR043405">
    <property type="entry name" value="Chondromodulin/Tenomodulin"/>
</dbReference>
<comment type="subcellular location">
    <subcellularLocation>
        <location evidence="8">Endomembrane system</location>
        <topology evidence="8">Single-pass membrane protein</topology>
    </subcellularLocation>
    <subcellularLocation>
        <location evidence="1">Secreted</location>
        <location evidence="1">Extracellular space</location>
    </subcellularLocation>
</comment>
<dbReference type="Proteomes" id="UP000694424">
    <property type="component" value="Unplaced"/>
</dbReference>
<keyword evidence="10" id="KW-1185">Reference proteome</keyword>
<keyword evidence="3" id="KW-0165">Cleavage on pair of basic residues</keyword>
<dbReference type="GO" id="GO:0001937">
    <property type="term" value="P:negative regulation of endothelial cell proliferation"/>
    <property type="evidence" value="ECO:0007669"/>
    <property type="project" value="TreeGrafter"/>
</dbReference>
<reference evidence="9" key="1">
    <citation type="submission" date="2025-08" db="UniProtKB">
        <authorList>
            <consortium name="Ensembl"/>
        </authorList>
    </citation>
    <scope>IDENTIFICATION</scope>
</reference>
<dbReference type="AlphaFoldDB" id="A0A8B9QBV3"/>
<evidence type="ECO:0000256" key="1">
    <source>
        <dbReference type="ARBA" id="ARBA00004239"/>
    </source>
</evidence>
<evidence type="ECO:0000256" key="5">
    <source>
        <dbReference type="ARBA" id="ARBA00022989"/>
    </source>
</evidence>
<sequence length="132" mass="14931">MSPIWLFRRCVLEAHILVQGKCISESTDRRYIDFCSQIRKELKTPTTLQGFTSWQTPVYNVHYTMSINGKVQDGSMEIDAGNNLETFKTGSGSEEAVEVHDFQIVSTANLLSRDRRQTAIQHGHILGLCQAK</sequence>
<evidence type="ECO:0000256" key="3">
    <source>
        <dbReference type="ARBA" id="ARBA00022685"/>
    </source>
</evidence>
<dbReference type="GO" id="GO:0012505">
    <property type="term" value="C:endomembrane system"/>
    <property type="evidence" value="ECO:0007669"/>
    <property type="project" value="UniProtKB-SubCell"/>
</dbReference>
<keyword evidence="4" id="KW-0812">Transmembrane</keyword>